<feature type="transmembrane region" description="Helical" evidence="1">
    <location>
        <begin position="95"/>
        <end position="124"/>
    </location>
</feature>
<keyword evidence="1" id="KW-0812">Transmembrane</keyword>
<comment type="caution">
    <text evidence="2">The sequence shown here is derived from an EMBL/GenBank/DDBJ whole genome shotgun (WGS) entry which is preliminary data.</text>
</comment>
<keyword evidence="1" id="KW-1133">Transmembrane helix</keyword>
<feature type="transmembrane region" description="Helical" evidence="1">
    <location>
        <begin position="20"/>
        <end position="44"/>
    </location>
</feature>
<proteinExistence type="predicted"/>
<dbReference type="EMBL" id="FUZO01000001">
    <property type="protein sequence ID" value="SKC35791.1"/>
    <property type="molecule type" value="Genomic_DNA"/>
</dbReference>
<protein>
    <recommendedName>
        <fullName evidence="4">DUF4345 domain-containing protein</fullName>
    </recommendedName>
</protein>
<feature type="transmembrane region" description="Helical" evidence="1">
    <location>
        <begin position="56"/>
        <end position="75"/>
    </location>
</feature>
<dbReference type="RefSeq" id="WP_079704197.1">
    <property type="nucleotide sequence ID" value="NZ_FUZO01000001.1"/>
</dbReference>
<evidence type="ECO:0000256" key="1">
    <source>
        <dbReference type="SAM" id="Phobius"/>
    </source>
</evidence>
<gene>
    <name evidence="2" type="ORF">SAMN06295973_0042</name>
</gene>
<reference evidence="2 3" key="1">
    <citation type="submission" date="2017-02" db="EMBL/GenBank/DDBJ databases">
        <authorList>
            <person name="Varghese N."/>
            <person name="Submissions S."/>
        </authorList>
    </citation>
    <scope>NUCLEOTIDE SEQUENCE [LARGE SCALE GENOMIC DNA]</scope>
    <source>
        <strain evidence="2 3">VKM Ac-1787</strain>
    </source>
</reference>
<dbReference type="Proteomes" id="UP000190827">
    <property type="component" value="Unassembled WGS sequence"/>
</dbReference>
<name>A0ABY1LGJ4_9MICO</name>
<evidence type="ECO:0000313" key="2">
    <source>
        <dbReference type="EMBL" id="SKC35791.1"/>
    </source>
</evidence>
<organism evidence="2 3">
    <name type="scientific">Plantibacter cousiniae</name>
    <name type="common">nom. nud.</name>
    <dbReference type="NCBI Taxonomy" id="199709"/>
    <lineage>
        <taxon>Bacteria</taxon>
        <taxon>Bacillati</taxon>
        <taxon>Actinomycetota</taxon>
        <taxon>Actinomycetes</taxon>
        <taxon>Micrococcales</taxon>
        <taxon>Microbacteriaceae</taxon>
        <taxon>Plantibacter</taxon>
    </lineage>
</organism>
<evidence type="ECO:0008006" key="4">
    <source>
        <dbReference type="Google" id="ProtNLM"/>
    </source>
</evidence>
<sequence length="138" mass="14322">MTSSIVRRTVRLSALYDLVVTAGFALPFTAPTLFAGLGVIHSALALPGVVPDPGDVFAVMFANLMGSLVVVWSAFRLVRPTWAAGVADTAGRLLFSLGMGAALLHGASLLVLGMLVFELLWAVVQGGVMLSARRAALA</sequence>
<evidence type="ECO:0000313" key="3">
    <source>
        <dbReference type="Proteomes" id="UP000190827"/>
    </source>
</evidence>
<keyword evidence="1" id="KW-0472">Membrane</keyword>
<accession>A0ABY1LGJ4</accession>
<keyword evidence="3" id="KW-1185">Reference proteome</keyword>